<evidence type="ECO:0000256" key="5">
    <source>
        <dbReference type="ARBA" id="ARBA00048128"/>
    </source>
</evidence>
<feature type="domain" description="Nucleotidyl transferase" evidence="6">
    <location>
        <begin position="7"/>
        <end position="269"/>
    </location>
</feature>
<dbReference type="InterPro" id="IPR005771">
    <property type="entry name" value="GalU_uridylyltTrfase_bac/arc"/>
</dbReference>
<dbReference type="EC" id="2.7.7.9" evidence="2"/>
<keyword evidence="4" id="KW-0548">Nucleotidyltransferase</keyword>
<name>A0A1G2HGJ4_9BACT</name>
<dbReference type="PANTHER" id="PTHR43197:SF1">
    <property type="entry name" value="UTP--GLUCOSE-1-PHOSPHATE URIDYLYLTRANSFERASE"/>
    <property type="match status" value="1"/>
</dbReference>
<evidence type="ECO:0000256" key="4">
    <source>
        <dbReference type="ARBA" id="ARBA00022695"/>
    </source>
</evidence>
<comment type="similarity">
    <text evidence="1">Belongs to the UDPGP type 2 family.</text>
</comment>
<dbReference type="EMBL" id="MHOK01000020">
    <property type="protein sequence ID" value="OGZ61612.1"/>
    <property type="molecule type" value="Genomic_DNA"/>
</dbReference>
<keyword evidence="3" id="KW-0808">Transferase</keyword>
<comment type="caution">
    <text evidence="7">The sequence shown here is derived from an EMBL/GenBank/DDBJ whole genome shotgun (WGS) entry which is preliminary data.</text>
</comment>
<evidence type="ECO:0000256" key="2">
    <source>
        <dbReference type="ARBA" id="ARBA00012415"/>
    </source>
</evidence>
<dbReference type="Proteomes" id="UP000176770">
    <property type="component" value="Unassembled WGS sequence"/>
</dbReference>
<dbReference type="InterPro" id="IPR005835">
    <property type="entry name" value="NTP_transferase_dom"/>
</dbReference>
<evidence type="ECO:0000313" key="8">
    <source>
        <dbReference type="Proteomes" id="UP000176770"/>
    </source>
</evidence>
<sequence>MAKKVRKAIIPVAGFGTRFLPATKVQSKEMLPIVDKPVIEFLVEEAVASGITDILFITHPSRLNVIQHFSRDEGLERFLEKKGKLDLLKKIAHLHKQANFSFVHQEEPIGNGDAILRGREFVGDEPFAVFYADDVIVSKTEPALRQLIDVYDKYGVSVMGLMEIAIEQISKYSSIEGKEIESGVYEIKGVVEKPQSHEAPSNLTSIGRMVLDSKVFEYIQKQPKKNGEVYLSEAVGKLAVEGEVYGKKLEGIWHDCGSAFGFWRANLEIGLEHPEIKDQAKEFLKKFNEEN</sequence>
<dbReference type="AlphaFoldDB" id="A0A1G2HGJ4"/>
<dbReference type="GO" id="GO:0003983">
    <property type="term" value="F:UTP:glucose-1-phosphate uridylyltransferase activity"/>
    <property type="evidence" value="ECO:0007669"/>
    <property type="project" value="UniProtKB-EC"/>
</dbReference>
<dbReference type="GO" id="GO:0006011">
    <property type="term" value="P:UDP-alpha-D-glucose metabolic process"/>
    <property type="evidence" value="ECO:0007669"/>
    <property type="project" value="InterPro"/>
</dbReference>
<dbReference type="PANTHER" id="PTHR43197">
    <property type="entry name" value="UTP--GLUCOSE-1-PHOSPHATE URIDYLYLTRANSFERASE"/>
    <property type="match status" value="1"/>
</dbReference>
<gene>
    <name evidence="7" type="ORF">A3F94_00040</name>
</gene>
<dbReference type="CDD" id="cd02541">
    <property type="entry name" value="UGPase_prokaryotic"/>
    <property type="match status" value="1"/>
</dbReference>
<dbReference type="STRING" id="1802165.A3F94_00040"/>
<proteinExistence type="inferred from homology"/>
<evidence type="ECO:0000256" key="1">
    <source>
        <dbReference type="ARBA" id="ARBA00006890"/>
    </source>
</evidence>
<evidence type="ECO:0000313" key="7">
    <source>
        <dbReference type="EMBL" id="OGZ61612.1"/>
    </source>
</evidence>
<organism evidence="7 8">
    <name type="scientific">Candidatus Spechtbacteria bacterium RIFCSPLOWO2_12_FULL_38_22</name>
    <dbReference type="NCBI Taxonomy" id="1802165"/>
    <lineage>
        <taxon>Bacteria</taxon>
        <taxon>Candidatus Spechtiibacteriota</taxon>
    </lineage>
</organism>
<dbReference type="SUPFAM" id="SSF53448">
    <property type="entry name" value="Nucleotide-diphospho-sugar transferases"/>
    <property type="match status" value="1"/>
</dbReference>
<dbReference type="InterPro" id="IPR029044">
    <property type="entry name" value="Nucleotide-diphossugar_trans"/>
</dbReference>
<accession>A0A1G2HGJ4</accession>
<evidence type="ECO:0000259" key="6">
    <source>
        <dbReference type="Pfam" id="PF00483"/>
    </source>
</evidence>
<protein>
    <recommendedName>
        <fullName evidence="2">UTP--glucose-1-phosphate uridylyltransferase</fullName>
        <ecNumber evidence="2">2.7.7.9</ecNumber>
    </recommendedName>
</protein>
<reference evidence="7 8" key="1">
    <citation type="journal article" date="2016" name="Nat. Commun.">
        <title>Thousands of microbial genomes shed light on interconnected biogeochemical processes in an aquifer system.</title>
        <authorList>
            <person name="Anantharaman K."/>
            <person name="Brown C.T."/>
            <person name="Hug L.A."/>
            <person name="Sharon I."/>
            <person name="Castelle C.J."/>
            <person name="Probst A.J."/>
            <person name="Thomas B.C."/>
            <person name="Singh A."/>
            <person name="Wilkins M.J."/>
            <person name="Karaoz U."/>
            <person name="Brodie E.L."/>
            <person name="Williams K.H."/>
            <person name="Hubbard S.S."/>
            <person name="Banfield J.F."/>
        </authorList>
    </citation>
    <scope>NUCLEOTIDE SEQUENCE [LARGE SCALE GENOMIC DNA]</scope>
</reference>
<dbReference type="Pfam" id="PF00483">
    <property type="entry name" value="NTP_transferase"/>
    <property type="match status" value="1"/>
</dbReference>
<comment type="catalytic activity">
    <reaction evidence="5">
        <text>alpha-D-glucose 1-phosphate + UTP + H(+) = UDP-alpha-D-glucose + diphosphate</text>
        <dbReference type="Rhea" id="RHEA:19889"/>
        <dbReference type="ChEBI" id="CHEBI:15378"/>
        <dbReference type="ChEBI" id="CHEBI:33019"/>
        <dbReference type="ChEBI" id="CHEBI:46398"/>
        <dbReference type="ChEBI" id="CHEBI:58601"/>
        <dbReference type="ChEBI" id="CHEBI:58885"/>
        <dbReference type="EC" id="2.7.7.9"/>
    </reaction>
</comment>
<evidence type="ECO:0000256" key="3">
    <source>
        <dbReference type="ARBA" id="ARBA00022679"/>
    </source>
</evidence>
<dbReference type="Gene3D" id="3.90.550.10">
    <property type="entry name" value="Spore Coat Polysaccharide Biosynthesis Protein SpsA, Chain A"/>
    <property type="match status" value="1"/>
</dbReference>